<feature type="transmembrane region" description="Helical" evidence="6">
    <location>
        <begin position="20"/>
        <end position="40"/>
    </location>
</feature>
<keyword evidence="3 6" id="KW-0812">Transmembrane</keyword>
<evidence type="ECO:0000256" key="3">
    <source>
        <dbReference type="ARBA" id="ARBA00022692"/>
    </source>
</evidence>
<comment type="subcellular location">
    <subcellularLocation>
        <location evidence="1">Cell membrane</location>
        <topology evidence="1">Multi-pass membrane protein</topology>
    </subcellularLocation>
</comment>
<keyword evidence="7" id="KW-0762">Sugar transport</keyword>
<dbReference type="GO" id="GO:0022857">
    <property type="term" value="F:transmembrane transporter activity"/>
    <property type="evidence" value="ECO:0007669"/>
    <property type="project" value="InterPro"/>
</dbReference>
<dbReference type="CDD" id="cd06580">
    <property type="entry name" value="TM_PBP1_transp_TpRbsC_like"/>
    <property type="match status" value="1"/>
</dbReference>
<feature type="transmembrane region" description="Helical" evidence="6">
    <location>
        <begin position="197"/>
        <end position="223"/>
    </location>
</feature>
<protein>
    <submittedName>
        <fullName evidence="7">Simple sugar transport system permease protein</fullName>
    </submittedName>
</protein>
<sequence length="300" mass="31537">MDSNYIASLINSTLRSTTPVLLVALGSAICSQVGVFNIALEGQMLIASFTSIVVNYLTGSVLLAIIAGIISGTIIGAIVAVVQVKYQAADMVVGNSLNLLVAGLTSILLFVILGVRGSFSSPDLIPLGKMNISFIRALPFIGRVLADLTVVDYISYVIAILMYIFLFKTVAGFRVHSIGINKEAAESLGVNTLKIRMAAVAFSGALSGLGGSVLSMGQVTLFTENMTAGRGFIAMAAAGMGQNHPLYVIGSSLLFGAAQTLSVSLQNIIPSQLTMTIPYIITIIALSVFGYRTRKQKSMK</sequence>
<evidence type="ECO:0000256" key="6">
    <source>
        <dbReference type="SAM" id="Phobius"/>
    </source>
</evidence>
<dbReference type="RefSeq" id="WP_059031038.1">
    <property type="nucleotide sequence ID" value="NZ_BSDN01000006.1"/>
</dbReference>
<evidence type="ECO:0000256" key="4">
    <source>
        <dbReference type="ARBA" id="ARBA00022989"/>
    </source>
</evidence>
<keyword evidence="8" id="KW-1185">Reference proteome</keyword>
<organism evidence="7">
    <name type="scientific">Tepidanaerobacter syntrophicus</name>
    <dbReference type="NCBI Taxonomy" id="224999"/>
    <lineage>
        <taxon>Bacteria</taxon>
        <taxon>Bacillati</taxon>
        <taxon>Bacillota</taxon>
        <taxon>Clostridia</taxon>
        <taxon>Thermosediminibacterales</taxon>
        <taxon>Tepidanaerobacteraceae</taxon>
        <taxon>Tepidanaerobacter</taxon>
    </lineage>
</organism>
<feature type="transmembrane region" description="Helical" evidence="6">
    <location>
        <begin position="52"/>
        <end position="79"/>
    </location>
</feature>
<dbReference type="Pfam" id="PF02653">
    <property type="entry name" value="BPD_transp_2"/>
    <property type="match status" value="1"/>
</dbReference>
<evidence type="ECO:0000256" key="2">
    <source>
        <dbReference type="ARBA" id="ARBA00022475"/>
    </source>
</evidence>
<keyword evidence="4 6" id="KW-1133">Transmembrane helix</keyword>
<dbReference type="OrthoDB" id="9792579at2"/>
<dbReference type="PANTHER" id="PTHR43370:SF1">
    <property type="entry name" value="GUANOSINE ABC TRANSPORTER PERMEASE PROTEIN NUPQ"/>
    <property type="match status" value="1"/>
</dbReference>
<feature type="transmembrane region" description="Helical" evidence="6">
    <location>
        <begin position="273"/>
        <end position="291"/>
    </location>
</feature>
<accession>A0A0U9HD50</accession>
<dbReference type="STRING" id="224999.GCA_001485475_00010"/>
<evidence type="ECO:0000313" key="8">
    <source>
        <dbReference type="Proteomes" id="UP000062160"/>
    </source>
</evidence>
<proteinExistence type="predicted"/>
<dbReference type="InterPro" id="IPR001851">
    <property type="entry name" value="ABC_transp_permease"/>
</dbReference>
<reference evidence="7" key="1">
    <citation type="journal article" date="2016" name="Genome Announc.">
        <title>Draft Genome Sequence of the Syntrophic Lactate-Degrading Bacterium Tepidanaerobacter syntrophicus JLT.</title>
        <authorList>
            <person name="Matsuura N."/>
            <person name="Ohashi A."/>
            <person name="Tourlousse D.M."/>
            <person name="Sekiguchi Y."/>
        </authorList>
    </citation>
    <scope>NUCLEOTIDE SEQUENCE [LARGE SCALE GENOMIC DNA]</scope>
    <source>
        <strain evidence="7">JL</strain>
    </source>
</reference>
<evidence type="ECO:0000313" key="7">
    <source>
        <dbReference type="EMBL" id="GAQ24027.1"/>
    </source>
</evidence>
<dbReference type="AlphaFoldDB" id="A0A0U9HD50"/>
<keyword evidence="5 6" id="KW-0472">Membrane</keyword>
<gene>
    <name evidence="7" type="ORF">TSYNT_111</name>
</gene>
<evidence type="ECO:0000256" key="5">
    <source>
        <dbReference type="ARBA" id="ARBA00023136"/>
    </source>
</evidence>
<dbReference type="EMBL" id="DF976995">
    <property type="protein sequence ID" value="GAQ24027.1"/>
    <property type="molecule type" value="Genomic_DNA"/>
</dbReference>
<dbReference type="Proteomes" id="UP000062160">
    <property type="component" value="Unassembled WGS sequence"/>
</dbReference>
<keyword evidence="2" id="KW-1003">Cell membrane</keyword>
<dbReference type="PANTHER" id="PTHR43370">
    <property type="entry name" value="SUGAR ABC TRANSPORTER INTEGRAL MEMBRANE PROTEIN-RELATED"/>
    <property type="match status" value="1"/>
</dbReference>
<keyword evidence="7" id="KW-0813">Transport</keyword>
<feature type="transmembrane region" description="Helical" evidence="6">
    <location>
        <begin position="140"/>
        <end position="166"/>
    </location>
</feature>
<feature type="transmembrane region" description="Helical" evidence="6">
    <location>
        <begin position="99"/>
        <end position="119"/>
    </location>
</feature>
<evidence type="ECO:0000256" key="1">
    <source>
        <dbReference type="ARBA" id="ARBA00004651"/>
    </source>
</evidence>
<dbReference type="GO" id="GO:0005886">
    <property type="term" value="C:plasma membrane"/>
    <property type="evidence" value="ECO:0007669"/>
    <property type="project" value="UniProtKB-SubCell"/>
</dbReference>
<name>A0A0U9HD50_9FIRM</name>